<dbReference type="PANTHER" id="PTHR22898">
    <property type="entry name" value="UNCHARACTERIZED GLYCOSOL TRANSFERASE-RELATED"/>
    <property type="match status" value="1"/>
</dbReference>
<dbReference type="AlphaFoldDB" id="A0AA36HD39"/>
<name>A0AA36HD39_CYLNA</name>
<evidence type="ECO:0000313" key="2">
    <source>
        <dbReference type="EMBL" id="CAJ0608156.1"/>
    </source>
</evidence>
<reference evidence="2" key="1">
    <citation type="submission" date="2023-07" db="EMBL/GenBank/DDBJ databases">
        <authorList>
            <consortium name="CYATHOMIX"/>
        </authorList>
    </citation>
    <scope>NUCLEOTIDE SEQUENCE</scope>
    <source>
        <strain evidence="2">N/A</strain>
    </source>
</reference>
<proteinExistence type="predicted"/>
<dbReference type="PANTHER" id="PTHR22898:SF3">
    <property type="entry name" value="ALPHA-1,2-FUCOSYLTRANSFERASE-RELATED"/>
    <property type="match status" value="1"/>
</dbReference>
<gene>
    <name evidence="2" type="ORF">CYNAS_LOCUS20139</name>
</gene>
<protein>
    <recommendedName>
        <fullName evidence="4">L-Fucosyltransferase</fullName>
    </recommendedName>
</protein>
<dbReference type="EMBL" id="CATQJL010000316">
    <property type="protein sequence ID" value="CAJ0608156.1"/>
    <property type="molecule type" value="Genomic_DNA"/>
</dbReference>
<dbReference type="InterPro" id="IPR052501">
    <property type="entry name" value="Alpha-1-2_FucT"/>
</dbReference>
<evidence type="ECO:0000256" key="1">
    <source>
        <dbReference type="SAM" id="Phobius"/>
    </source>
</evidence>
<organism evidence="2 3">
    <name type="scientific">Cylicocyclus nassatus</name>
    <name type="common">Nematode worm</name>
    <dbReference type="NCBI Taxonomy" id="53992"/>
    <lineage>
        <taxon>Eukaryota</taxon>
        <taxon>Metazoa</taxon>
        <taxon>Ecdysozoa</taxon>
        <taxon>Nematoda</taxon>
        <taxon>Chromadorea</taxon>
        <taxon>Rhabditida</taxon>
        <taxon>Rhabditina</taxon>
        <taxon>Rhabditomorpha</taxon>
        <taxon>Strongyloidea</taxon>
        <taxon>Strongylidae</taxon>
        <taxon>Cylicocyclus</taxon>
    </lineage>
</organism>
<keyword evidence="1" id="KW-1133">Transmembrane helix</keyword>
<evidence type="ECO:0008006" key="4">
    <source>
        <dbReference type="Google" id="ProtNLM"/>
    </source>
</evidence>
<keyword evidence="1" id="KW-0812">Transmembrane</keyword>
<feature type="transmembrane region" description="Helical" evidence="1">
    <location>
        <begin position="136"/>
        <end position="160"/>
    </location>
</feature>
<comment type="caution">
    <text evidence="2">The sequence shown here is derived from an EMBL/GenBank/DDBJ whole genome shotgun (WGS) entry which is preliminary data.</text>
</comment>
<accession>A0AA36HD39</accession>
<evidence type="ECO:0000313" key="3">
    <source>
        <dbReference type="Proteomes" id="UP001176961"/>
    </source>
</evidence>
<dbReference type="Proteomes" id="UP001176961">
    <property type="component" value="Unassembled WGS sequence"/>
</dbReference>
<keyword evidence="3" id="KW-1185">Reference proteome</keyword>
<sequence>MITGYGIARTMNRIHYLPYEGRVRIHVEKYLIYLERIFPRLKQTYVLAKRGTEQRKVRFASSCCTYYDPLRKHICTSLNTTVKAANTIARKMNISHFIVFGDDHKFMTSLSKAIVNDGGWKKDAVAVSKYKEYLDLFLASQLCSSFLITAVTSTFGWWLAFFVPNQNAIYYLNDTRRHADKRPNKELFL</sequence>
<keyword evidence="1" id="KW-0472">Membrane</keyword>